<protein>
    <submittedName>
        <fullName evidence="1">Uncharacterized protein</fullName>
    </submittedName>
</protein>
<reference evidence="1" key="1">
    <citation type="journal article" date="2021" name="Nat. Commun.">
        <title>Genetic determinants of endophytism in the Arabidopsis root mycobiome.</title>
        <authorList>
            <person name="Mesny F."/>
            <person name="Miyauchi S."/>
            <person name="Thiergart T."/>
            <person name="Pickel B."/>
            <person name="Atanasova L."/>
            <person name="Karlsson M."/>
            <person name="Huettel B."/>
            <person name="Barry K.W."/>
            <person name="Haridas S."/>
            <person name="Chen C."/>
            <person name="Bauer D."/>
            <person name="Andreopoulos W."/>
            <person name="Pangilinan J."/>
            <person name="LaButti K."/>
            <person name="Riley R."/>
            <person name="Lipzen A."/>
            <person name="Clum A."/>
            <person name="Drula E."/>
            <person name="Henrissat B."/>
            <person name="Kohler A."/>
            <person name="Grigoriev I.V."/>
            <person name="Martin F.M."/>
            <person name="Hacquard S."/>
        </authorList>
    </citation>
    <scope>NUCLEOTIDE SEQUENCE</scope>
    <source>
        <strain evidence="1">MPI-CAGE-CH-0230</strain>
    </source>
</reference>
<keyword evidence="2" id="KW-1185">Reference proteome</keyword>
<dbReference type="GeneID" id="70183784"/>
<sequence length="267" mass="27463">MISCPTQLRAVHDLRMQAWAAIAKSCLKSAVLSDVAVAASILQLAHQRHGQRGPSLDKRFLPSPATIRDIFGFISGNCLNYKKRKPAMAAKIPAGAAPVRRAAAPGAGVDVVEVEDGPEVGVGVDGEEDEGVVGVKEPSRPDEVTESEAVAVKVVGAGRSVGMSAVVPSVGSTGSETIMVPSSTELSEGIAPVGDGMPTGTVIRLGPPPTVVVGRKVSTSPAALVMVKACGAAETDRATASRPMRRNATPRWDSIVVVAVSTNLIAF</sequence>
<dbReference type="RefSeq" id="XP_046011615.1">
    <property type="nucleotide sequence ID" value="XM_046154238.1"/>
</dbReference>
<proteinExistence type="predicted"/>
<accession>A0A9P8Y4C3</accession>
<organism evidence="1 2">
    <name type="scientific">Microdochium trichocladiopsis</name>
    <dbReference type="NCBI Taxonomy" id="1682393"/>
    <lineage>
        <taxon>Eukaryota</taxon>
        <taxon>Fungi</taxon>
        <taxon>Dikarya</taxon>
        <taxon>Ascomycota</taxon>
        <taxon>Pezizomycotina</taxon>
        <taxon>Sordariomycetes</taxon>
        <taxon>Xylariomycetidae</taxon>
        <taxon>Xylariales</taxon>
        <taxon>Microdochiaceae</taxon>
        <taxon>Microdochium</taxon>
    </lineage>
</organism>
<dbReference type="EMBL" id="JAGTJQ010000006">
    <property type="protein sequence ID" value="KAH7029327.1"/>
    <property type="molecule type" value="Genomic_DNA"/>
</dbReference>
<dbReference type="Proteomes" id="UP000756346">
    <property type="component" value="Unassembled WGS sequence"/>
</dbReference>
<dbReference type="AlphaFoldDB" id="A0A9P8Y4C3"/>
<name>A0A9P8Y4C3_9PEZI</name>
<evidence type="ECO:0000313" key="2">
    <source>
        <dbReference type="Proteomes" id="UP000756346"/>
    </source>
</evidence>
<comment type="caution">
    <text evidence="1">The sequence shown here is derived from an EMBL/GenBank/DDBJ whole genome shotgun (WGS) entry which is preliminary data.</text>
</comment>
<evidence type="ECO:0000313" key="1">
    <source>
        <dbReference type="EMBL" id="KAH7029327.1"/>
    </source>
</evidence>
<gene>
    <name evidence="1" type="ORF">B0I36DRAFT_325528</name>
</gene>